<comment type="subcellular location">
    <subcellularLocation>
        <location evidence="1">Nucleus</location>
    </subcellularLocation>
</comment>
<protein>
    <recommendedName>
        <fullName evidence="11">B-block binding subunit of TFIIIC domain-containing protein</fullName>
    </recommendedName>
</protein>
<reference evidence="9" key="1">
    <citation type="journal article" date="2020" name="Nat. Commun.">
        <title>Large-scale genome sequencing of mycorrhizal fungi provides insights into the early evolution of symbiotic traits.</title>
        <authorList>
            <person name="Miyauchi S."/>
            <person name="Kiss E."/>
            <person name="Kuo A."/>
            <person name="Drula E."/>
            <person name="Kohler A."/>
            <person name="Sanchez-Garcia M."/>
            <person name="Morin E."/>
            <person name="Andreopoulos B."/>
            <person name="Barry K.W."/>
            <person name="Bonito G."/>
            <person name="Buee M."/>
            <person name="Carver A."/>
            <person name="Chen C."/>
            <person name="Cichocki N."/>
            <person name="Clum A."/>
            <person name="Culley D."/>
            <person name="Crous P.W."/>
            <person name="Fauchery L."/>
            <person name="Girlanda M."/>
            <person name="Hayes R.D."/>
            <person name="Keri Z."/>
            <person name="LaButti K."/>
            <person name="Lipzen A."/>
            <person name="Lombard V."/>
            <person name="Magnuson J."/>
            <person name="Maillard F."/>
            <person name="Murat C."/>
            <person name="Nolan M."/>
            <person name="Ohm R.A."/>
            <person name="Pangilinan J."/>
            <person name="Pereira M.F."/>
            <person name="Perotto S."/>
            <person name="Peter M."/>
            <person name="Pfister S."/>
            <person name="Riley R."/>
            <person name="Sitrit Y."/>
            <person name="Stielow J.B."/>
            <person name="Szollosi G."/>
            <person name="Zifcakova L."/>
            <person name="Stursova M."/>
            <person name="Spatafora J.W."/>
            <person name="Tedersoo L."/>
            <person name="Vaario L.M."/>
            <person name="Yamada A."/>
            <person name="Yan M."/>
            <person name="Wang P."/>
            <person name="Xu J."/>
            <person name="Bruns T."/>
            <person name="Baldrian P."/>
            <person name="Vilgalys R."/>
            <person name="Dunand C."/>
            <person name="Henrissat B."/>
            <person name="Grigoriev I.V."/>
            <person name="Hibbett D."/>
            <person name="Nagy L.G."/>
            <person name="Martin F.M."/>
        </authorList>
    </citation>
    <scope>NUCLEOTIDE SEQUENCE</scope>
    <source>
        <strain evidence="9">UP504</strain>
    </source>
</reference>
<feature type="compositionally biased region" description="Polar residues" evidence="6">
    <location>
        <begin position="705"/>
        <end position="716"/>
    </location>
</feature>
<dbReference type="GO" id="GO:0000127">
    <property type="term" value="C:transcription factor TFIIIC complex"/>
    <property type="evidence" value="ECO:0007669"/>
    <property type="project" value="InterPro"/>
</dbReference>
<accession>A0A9P6AVR6</accession>
<feature type="domain" description="B-block binding subunit of TFIIIC" evidence="7">
    <location>
        <begin position="146"/>
        <end position="203"/>
    </location>
</feature>
<sequence>MDQLVQHCMQELSYDGDFGCSASRLSTFIESFYDSGPSPSRQLVDDAFVSYVWKLVVRQPGIRVGLLPLGVPAVWVAPQGHRGIKGVEEDENDASRNLHPIHENIFTTPLHQLKGKYGDRLHIASDPKTTFAVITGSHSRPSKLSGMAYTALQLITRSRDKGIVIDDIAKTTSYSSGTAFYVVKVLQELNLVLKLRTAGQSMNIAIHRHFWERSPTWQRIHAEELEAAEGPDAEKKQPGSAENEIDPEEGAEEEPNKVKFDPIDSRYLSSAPLIRSRIVKLLKSTKNSIHAYPNLLLAIGCINPSRTDRRFFIVRIREMIADGIIEKVYVPAKIAPGKQRGKDVLCARLISESGNPSIASRNLAEREDAGDAELEQASANLPLWNVTIHRQILALLEEAGQGGMTLNAVSDRLGHFDKRTMEHLLMKFANTFPPPHLLDFGVVENLQHYGRERRHEYWTIPSLRSLFANEGLEADSAEKFQKVMNADMSRAGGFAMYDASDFHDGSDRMLGEFVDNFNRSTFRKTPTKRPRVPKNPVRADGTVVIGRPRKEWSLKRTTEEAGIRDADPEVIQPTKKRARTKITQPASNNEESSRKRGRQSKQSREPRAPAQPEVDDGTITSTSRANEKSASSRSKAASRKIAPARTSDQLDSDPEVLPTTYQTQSKDPVPSVSGDIAPQDVGVTSLQAPMPDLSAEPIAELSLEQSGGVNETTTSGIKRRSSRLVREQPVTKKVKHSAPPPTVLGAGPSSERAEVMISTSLDQEVQASAKPTTAPIKKKANVPDKRVNVTSMRRQNEVLRILKEMGGCANMTTQELQDNHTKHLAVLAERGEHTSAPPGTLIDKRTLKLTIDALEDRGSIKKTTAMVRTANGIPKPSIVISLPDLDPEVLKQYIVSLDGMLTYRPPGTRRMSDAVEYGITVNQRGRTLADQMPVPKRARLDEASDPDDMRKLILGEQRVIIQSAGFLLGRFARARELHMFLLSRMEDDTRQSQRFVSTNNRIFEIKYLWEDIPVGMYCAINSVIAIHEPLIEYLSYESNRWVPCSNLPGNLKEVLGVGRAKSRKAARSTLELLIQLGVLTPLTPSTSSTPLVTCAPNGLHPTSFDLYTDNAMMPLYGMFNEKASIYLFQLSEESPPLAAIHDVSTAEERSLYWQILHDASNISIEPTTLTPIPNGPIFSGGIEFIRSIRKPFSWISSYALSPLQCRFLTSLIDPATGANPVEDEAHTKRAIRRIARRATRKVEEREKRAEAKRILTSKALEAKQRVERIWVELLNRVHPTPLTAEEHNRLSTIHQSFVNSAGRLGGARDENKLKTEILAALEAGGRRGPGSIPAEVSARLRLAAPRMAPRISGAGKVKTSTKSVYDLVQQQQPREPILRKSRKVRKRTVEGTRGESTTEQKEEYPSRSRRGRFVWTEDYDELARDAGVVLQARCRQHARIDWSPLAIVFPGADRNSVRSRIHRLLSVSEAYTIRLEKAWTELWVAHCGTVELPDDDPDRTNDFDILAHITFLRRHIDKNAIRAGLMNDVTGVSTLVIPSSVSAIYEQFDVSISTDDSESKYEFFFNTAGDETREKTLRMEPFVVAPGRGHISQKSEEDSIAHAKALIKMTISTPEDVFDGQVAENLLKHIDPAELRTASHEMRKDEVLALVTSDSSKPKPGRAFKYQDWQASGIYGFLPKNFYRDAGRLEDEVLATDDIWSDWSPLASDGNTAAFLQLISDNRLELDLDLPMLENLKIASSGNSRKLDDDHIECTVLYRLREEPFAPSPSSSPLARDTDLPKDLSPLPCVVPHRHRSDMQPAACGLDVESSSDGGLIDCETCLQLSRNHMILQGDAESSAVSAVLDAVISAGSEGVPKQRIPVKCGILPGAIDGIIRLLCSAQTPLVFWGGYKALPVLVAAQFAYAWAARIEVTSQNAPVIDYPEDSAVDVSERRIRLVLPRRWRDIYGNKLIHVFDAAQKAVLSWIWGRPGIPEWDLSLRIRLLYDRQELRELLERLSSEGYLKVKYDENIHTEAPSAGVDFGAADEYEARRAYWFVSNGSESWYRV</sequence>
<evidence type="ECO:0000313" key="9">
    <source>
        <dbReference type="EMBL" id="KAF9512817.1"/>
    </source>
</evidence>
<dbReference type="EMBL" id="MU128981">
    <property type="protein sequence ID" value="KAF9512817.1"/>
    <property type="molecule type" value="Genomic_DNA"/>
</dbReference>
<evidence type="ECO:0000256" key="1">
    <source>
        <dbReference type="ARBA" id="ARBA00004123"/>
    </source>
</evidence>
<dbReference type="GO" id="GO:0006384">
    <property type="term" value="P:transcription initiation at RNA polymerase III promoter"/>
    <property type="evidence" value="ECO:0007669"/>
    <property type="project" value="InterPro"/>
</dbReference>
<evidence type="ECO:0000256" key="4">
    <source>
        <dbReference type="ARBA" id="ARBA00023163"/>
    </source>
</evidence>
<dbReference type="PANTHER" id="PTHR15180">
    <property type="entry name" value="GENERAL TRANSCRIPTION FACTOR 3C POLYPEPTIDE 1"/>
    <property type="match status" value="1"/>
</dbReference>
<dbReference type="GO" id="GO:0042791">
    <property type="term" value="P:5S class rRNA transcription by RNA polymerase III"/>
    <property type="evidence" value="ECO:0007669"/>
    <property type="project" value="TreeGrafter"/>
</dbReference>
<evidence type="ECO:0008006" key="11">
    <source>
        <dbReference type="Google" id="ProtNLM"/>
    </source>
</evidence>
<evidence type="ECO:0000256" key="5">
    <source>
        <dbReference type="ARBA" id="ARBA00023242"/>
    </source>
</evidence>
<feature type="region of interest" description="Disordered" evidence="6">
    <location>
        <begin position="763"/>
        <end position="782"/>
    </location>
</feature>
<dbReference type="Proteomes" id="UP000886523">
    <property type="component" value="Unassembled WGS sequence"/>
</dbReference>
<comment type="caution">
    <text evidence="9">The sequence shown here is derived from an EMBL/GenBank/DDBJ whole genome shotgun (WGS) entry which is preliminary data.</text>
</comment>
<feature type="compositionally biased region" description="Basic and acidic residues" evidence="6">
    <location>
        <begin position="548"/>
        <end position="567"/>
    </location>
</feature>
<keyword evidence="10" id="KW-1185">Reference proteome</keyword>
<feature type="region of interest" description="Disordered" evidence="6">
    <location>
        <begin position="1375"/>
        <end position="1405"/>
    </location>
</feature>
<dbReference type="InterPro" id="IPR036390">
    <property type="entry name" value="WH_DNA-bd_sf"/>
</dbReference>
<evidence type="ECO:0000313" key="10">
    <source>
        <dbReference type="Proteomes" id="UP000886523"/>
    </source>
</evidence>
<keyword evidence="5" id="KW-0539">Nucleus</keyword>
<dbReference type="Pfam" id="PF04182">
    <property type="entry name" value="B-block_TFIIIC"/>
    <property type="match status" value="1"/>
</dbReference>
<name>A0A9P6AVR6_9AGAM</name>
<feature type="domain" description="Transcription factor tau subunit sfc3/Tfc3 C-terminal" evidence="8">
    <location>
        <begin position="1409"/>
        <end position="1767"/>
    </location>
</feature>
<dbReference type="GO" id="GO:0005634">
    <property type="term" value="C:nucleus"/>
    <property type="evidence" value="ECO:0007669"/>
    <property type="project" value="UniProtKB-SubCell"/>
</dbReference>
<feature type="region of interest" description="Disordered" evidence="6">
    <location>
        <begin position="521"/>
        <end position="677"/>
    </location>
</feature>
<keyword evidence="4" id="KW-0804">Transcription</keyword>
<feature type="compositionally biased region" description="Basic and acidic residues" evidence="6">
    <location>
        <begin position="1387"/>
        <end position="1405"/>
    </location>
</feature>
<evidence type="ECO:0000259" key="7">
    <source>
        <dbReference type="Pfam" id="PF04182"/>
    </source>
</evidence>
<evidence type="ECO:0000259" key="8">
    <source>
        <dbReference type="Pfam" id="PF20222"/>
    </source>
</evidence>
<evidence type="ECO:0000256" key="3">
    <source>
        <dbReference type="ARBA" id="ARBA00023125"/>
    </source>
</evidence>
<proteinExistence type="predicted"/>
<dbReference type="GO" id="GO:0003677">
    <property type="term" value="F:DNA binding"/>
    <property type="evidence" value="ECO:0007669"/>
    <property type="project" value="UniProtKB-KW"/>
</dbReference>
<feature type="compositionally biased region" description="Acidic residues" evidence="6">
    <location>
        <begin position="243"/>
        <end position="253"/>
    </location>
</feature>
<feature type="compositionally biased region" description="Basic residues" evidence="6">
    <location>
        <begin position="521"/>
        <end position="532"/>
    </location>
</feature>
<feature type="compositionally biased region" description="Low complexity" evidence="6">
    <location>
        <begin position="628"/>
        <end position="645"/>
    </location>
</feature>
<feature type="region of interest" description="Disordered" evidence="6">
    <location>
        <begin position="228"/>
        <end position="257"/>
    </location>
</feature>
<gene>
    <name evidence="9" type="ORF">BS47DRAFT_1486001</name>
</gene>
<dbReference type="InterPro" id="IPR044210">
    <property type="entry name" value="Tfc3-like"/>
</dbReference>
<feature type="region of interest" description="Disordered" evidence="6">
    <location>
        <begin position="705"/>
        <end position="751"/>
    </location>
</feature>
<dbReference type="CDD" id="cd16169">
    <property type="entry name" value="Tau138_eWH"/>
    <property type="match status" value="1"/>
</dbReference>
<organism evidence="9 10">
    <name type="scientific">Hydnum rufescens UP504</name>
    <dbReference type="NCBI Taxonomy" id="1448309"/>
    <lineage>
        <taxon>Eukaryota</taxon>
        <taxon>Fungi</taxon>
        <taxon>Dikarya</taxon>
        <taxon>Basidiomycota</taxon>
        <taxon>Agaricomycotina</taxon>
        <taxon>Agaricomycetes</taxon>
        <taxon>Cantharellales</taxon>
        <taxon>Hydnaceae</taxon>
        <taxon>Hydnum</taxon>
    </lineage>
</organism>
<dbReference type="PANTHER" id="PTHR15180:SF1">
    <property type="entry name" value="GENERAL TRANSCRIPTION FACTOR 3C POLYPEPTIDE 1"/>
    <property type="match status" value="1"/>
</dbReference>
<evidence type="ECO:0000256" key="6">
    <source>
        <dbReference type="SAM" id="MobiDB-lite"/>
    </source>
</evidence>
<dbReference type="OrthoDB" id="68020at2759"/>
<dbReference type="Pfam" id="PF20222">
    <property type="entry name" value="DUF6581"/>
    <property type="match status" value="1"/>
</dbReference>
<dbReference type="InterPro" id="IPR046488">
    <property type="entry name" value="Sfc3/Tfc3_C"/>
</dbReference>
<dbReference type="InterPro" id="IPR035625">
    <property type="entry name" value="Tfc3-like_eWH"/>
</dbReference>
<dbReference type="SUPFAM" id="SSF46785">
    <property type="entry name" value="Winged helix' DNA-binding domain"/>
    <property type="match status" value="1"/>
</dbReference>
<dbReference type="InterPro" id="IPR007309">
    <property type="entry name" value="TFIIIC_Bblock-bd"/>
</dbReference>
<keyword evidence="3" id="KW-0238">DNA-binding</keyword>
<evidence type="ECO:0000256" key="2">
    <source>
        <dbReference type="ARBA" id="ARBA00022553"/>
    </source>
</evidence>
<keyword evidence="2" id="KW-0597">Phosphoprotein</keyword>
<feature type="compositionally biased region" description="Polar residues" evidence="6">
    <location>
        <begin position="581"/>
        <end position="590"/>
    </location>
</feature>